<dbReference type="AlphaFoldDB" id="A0A919KXC5"/>
<dbReference type="RefSeq" id="WP_229927681.1">
    <property type="nucleotide sequence ID" value="NZ_BNBO01000028.1"/>
</dbReference>
<evidence type="ECO:0000259" key="2">
    <source>
        <dbReference type="SMART" id="SM00860"/>
    </source>
</evidence>
<reference evidence="3" key="1">
    <citation type="journal article" date="2014" name="Int. J. Syst. Evol. Microbiol.">
        <title>Complete genome sequence of Corynebacterium casei LMG S-19264T (=DSM 44701T), isolated from a smear-ripened cheese.</title>
        <authorList>
            <consortium name="US DOE Joint Genome Institute (JGI-PGF)"/>
            <person name="Walter F."/>
            <person name="Albersmeier A."/>
            <person name="Kalinowski J."/>
            <person name="Ruckert C."/>
        </authorList>
    </citation>
    <scope>NUCLEOTIDE SEQUENCE</scope>
    <source>
        <strain evidence="3">JCM 4646</strain>
    </source>
</reference>
<protein>
    <submittedName>
        <fullName evidence="3">SMI1/KNR4 family protein</fullName>
    </submittedName>
</protein>
<feature type="compositionally biased region" description="Basic and acidic residues" evidence="1">
    <location>
        <begin position="181"/>
        <end position="191"/>
    </location>
</feature>
<dbReference type="GeneID" id="95355074"/>
<dbReference type="SMART" id="SM00860">
    <property type="entry name" value="SMI1_KNR4"/>
    <property type="match status" value="1"/>
</dbReference>
<organism evidence="3 4">
    <name type="scientific">Kitasatospora indigofera</name>
    <dbReference type="NCBI Taxonomy" id="67307"/>
    <lineage>
        <taxon>Bacteria</taxon>
        <taxon>Bacillati</taxon>
        <taxon>Actinomycetota</taxon>
        <taxon>Actinomycetes</taxon>
        <taxon>Kitasatosporales</taxon>
        <taxon>Streptomycetaceae</taxon>
        <taxon>Kitasatospora</taxon>
    </lineage>
</organism>
<dbReference type="Pfam" id="PF09346">
    <property type="entry name" value="SMI1_KNR4"/>
    <property type="match status" value="1"/>
</dbReference>
<gene>
    <name evidence="3" type="ORF">GCM10018781_46960</name>
</gene>
<dbReference type="InterPro" id="IPR037883">
    <property type="entry name" value="Knr4/Smi1-like_sf"/>
</dbReference>
<accession>A0A919KXC5</accession>
<comment type="caution">
    <text evidence="3">The sequence shown here is derived from an EMBL/GenBank/DDBJ whole genome shotgun (WGS) entry which is preliminary data.</text>
</comment>
<evidence type="ECO:0000313" key="4">
    <source>
        <dbReference type="Proteomes" id="UP000617734"/>
    </source>
</evidence>
<feature type="region of interest" description="Disordered" evidence="1">
    <location>
        <begin position="162"/>
        <end position="191"/>
    </location>
</feature>
<evidence type="ECO:0000313" key="3">
    <source>
        <dbReference type="EMBL" id="GHH76197.1"/>
    </source>
</evidence>
<feature type="domain" description="Knr4/Smi1-like" evidence="2">
    <location>
        <begin position="25"/>
        <end position="149"/>
    </location>
</feature>
<reference evidence="3" key="2">
    <citation type="submission" date="2020-09" db="EMBL/GenBank/DDBJ databases">
        <authorList>
            <person name="Sun Q."/>
            <person name="Ohkuma M."/>
        </authorList>
    </citation>
    <scope>NUCLEOTIDE SEQUENCE</scope>
    <source>
        <strain evidence="3">JCM 4646</strain>
    </source>
</reference>
<name>A0A919KXC5_9ACTN</name>
<dbReference type="EMBL" id="BNBO01000028">
    <property type="protein sequence ID" value="GHH76197.1"/>
    <property type="molecule type" value="Genomic_DNA"/>
</dbReference>
<dbReference type="SUPFAM" id="SSF160631">
    <property type="entry name" value="SMI1/KNR4-like"/>
    <property type="match status" value="1"/>
</dbReference>
<proteinExistence type="predicted"/>
<dbReference type="InterPro" id="IPR018958">
    <property type="entry name" value="Knr4/Smi1-like_dom"/>
</dbReference>
<evidence type="ECO:0000256" key="1">
    <source>
        <dbReference type="SAM" id="MobiDB-lite"/>
    </source>
</evidence>
<keyword evidence="4" id="KW-1185">Reference proteome</keyword>
<sequence length="191" mass="20241">MTDLGGLVRRVAERARALARELPPPLDAQELAAAEAALGVTLPPLLARLYREVANGGFGPGYHLLPLVGPGRTVVGLYRAERTAAEGGTGRHWPVGVLPLMDWGCGMSAAVDCLAAAAPVLLFEPNGIVDNWADAWFVDAESLADWLETWFAGTGWYEQIAGADGPSGKPRPWAEAGARLRAPEPEPDRAP</sequence>
<dbReference type="Proteomes" id="UP000617734">
    <property type="component" value="Unassembled WGS sequence"/>
</dbReference>